<proteinExistence type="inferred from homology"/>
<dbReference type="PRINTS" id="PR00081">
    <property type="entry name" value="GDHRDH"/>
</dbReference>
<evidence type="ECO:0000256" key="1">
    <source>
        <dbReference type="ARBA" id="ARBA00006484"/>
    </source>
</evidence>
<dbReference type="PANTHER" id="PTHR42760:SF133">
    <property type="entry name" value="3-OXOACYL-[ACYL-CARRIER-PROTEIN] REDUCTASE"/>
    <property type="match status" value="1"/>
</dbReference>
<protein>
    <submittedName>
        <fullName evidence="4">SDR family oxidoreductase</fullName>
    </submittedName>
</protein>
<evidence type="ECO:0000313" key="5">
    <source>
        <dbReference type="Proteomes" id="UP000651482"/>
    </source>
</evidence>
<accession>A0A926HSY3</accession>
<keyword evidence="2" id="KW-0560">Oxidoreductase</keyword>
<keyword evidence="5" id="KW-1185">Reference proteome</keyword>
<gene>
    <name evidence="4" type="ORF">IAG03_07770</name>
</gene>
<dbReference type="FunFam" id="3.40.50.720:FF:000084">
    <property type="entry name" value="Short-chain dehydrogenase reductase"/>
    <property type="match status" value="1"/>
</dbReference>
<dbReference type="InterPro" id="IPR002347">
    <property type="entry name" value="SDR_fam"/>
</dbReference>
<comment type="similarity">
    <text evidence="1">Belongs to the short-chain dehydrogenases/reductases (SDR) family.</text>
</comment>
<dbReference type="GO" id="GO:0006633">
    <property type="term" value="P:fatty acid biosynthetic process"/>
    <property type="evidence" value="ECO:0007669"/>
    <property type="project" value="TreeGrafter"/>
</dbReference>
<dbReference type="AlphaFoldDB" id="A0A926HSY3"/>
<dbReference type="Proteomes" id="UP000651482">
    <property type="component" value="Unassembled WGS sequence"/>
</dbReference>
<dbReference type="Gene3D" id="3.40.50.720">
    <property type="entry name" value="NAD(P)-binding Rossmann-like Domain"/>
    <property type="match status" value="1"/>
</dbReference>
<dbReference type="GO" id="GO:0016616">
    <property type="term" value="F:oxidoreductase activity, acting on the CH-OH group of donors, NAD or NADP as acceptor"/>
    <property type="evidence" value="ECO:0007669"/>
    <property type="project" value="TreeGrafter"/>
</dbReference>
<dbReference type="GO" id="GO:0048038">
    <property type="term" value="F:quinone binding"/>
    <property type="evidence" value="ECO:0007669"/>
    <property type="project" value="TreeGrafter"/>
</dbReference>
<dbReference type="SMART" id="SM00822">
    <property type="entry name" value="PKS_KR"/>
    <property type="match status" value="1"/>
</dbReference>
<evidence type="ECO:0000313" key="4">
    <source>
        <dbReference type="EMBL" id="MBC8533901.1"/>
    </source>
</evidence>
<dbReference type="InterPro" id="IPR057326">
    <property type="entry name" value="KR_dom"/>
</dbReference>
<organism evidence="4 5">
    <name type="scientific">Yeguia hominis</name>
    <dbReference type="NCBI Taxonomy" id="2763662"/>
    <lineage>
        <taxon>Bacteria</taxon>
        <taxon>Bacillati</taxon>
        <taxon>Bacillota</taxon>
        <taxon>Clostridia</taxon>
        <taxon>Eubacteriales</taxon>
        <taxon>Yeguiaceae</taxon>
        <taxon>Yeguia</taxon>
    </lineage>
</organism>
<evidence type="ECO:0000256" key="2">
    <source>
        <dbReference type="ARBA" id="ARBA00023002"/>
    </source>
</evidence>
<sequence>MNGKVCVITGGANGIGRCIAETFYAAGASVIFADTDADHGAKLAARLPGSVFVHGDVSEEPVLFNIARIVKARYGCVDVLINNACVSRKGILSGCSYEDFDYVLRLGVVAPYRLTMLLRDLFAPGASIVNLSSTRALMSQPDTESYSAAKGGVLALTHALAASLAGKVRVNAISPGWIDTGRFHEDGYVATFSVGDLKQHPAGRVGAPEDIAAMAAFLCGPEASFITGQNFIVDGGMTRNMIYHGDGGWQYQPEESDV</sequence>
<dbReference type="InterPro" id="IPR036291">
    <property type="entry name" value="NAD(P)-bd_dom_sf"/>
</dbReference>
<dbReference type="Pfam" id="PF13561">
    <property type="entry name" value="adh_short_C2"/>
    <property type="match status" value="1"/>
</dbReference>
<reference evidence="4" key="1">
    <citation type="submission" date="2020-08" db="EMBL/GenBank/DDBJ databases">
        <title>Genome public.</title>
        <authorList>
            <person name="Liu C."/>
            <person name="Sun Q."/>
        </authorList>
    </citation>
    <scope>NUCLEOTIDE SEQUENCE</scope>
    <source>
        <strain evidence="4">NSJ-40</strain>
    </source>
</reference>
<comment type="caution">
    <text evidence="4">The sequence shown here is derived from an EMBL/GenBank/DDBJ whole genome shotgun (WGS) entry which is preliminary data.</text>
</comment>
<name>A0A926HSY3_9FIRM</name>
<dbReference type="SUPFAM" id="SSF51735">
    <property type="entry name" value="NAD(P)-binding Rossmann-fold domains"/>
    <property type="match status" value="1"/>
</dbReference>
<dbReference type="PROSITE" id="PS00061">
    <property type="entry name" value="ADH_SHORT"/>
    <property type="match status" value="1"/>
</dbReference>
<dbReference type="PRINTS" id="PR00080">
    <property type="entry name" value="SDRFAMILY"/>
</dbReference>
<dbReference type="EMBL" id="JACRSN010000010">
    <property type="protein sequence ID" value="MBC8533901.1"/>
    <property type="molecule type" value="Genomic_DNA"/>
</dbReference>
<feature type="domain" description="Ketoreductase" evidence="3">
    <location>
        <begin position="4"/>
        <end position="180"/>
    </location>
</feature>
<evidence type="ECO:0000259" key="3">
    <source>
        <dbReference type="SMART" id="SM00822"/>
    </source>
</evidence>
<dbReference type="PANTHER" id="PTHR42760">
    <property type="entry name" value="SHORT-CHAIN DEHYDROGENASES/REDUCTASES FAMILY MEMBER"/>
    <property type="match status" value="1"/>
</dbReference>
<dbReference type="GO" id="GO:0008206">
    <property type="term" value="P:bile acid metabolic process"/>
    <property type="evidence" value="ECO:0007669"/>
    <property type="project" value="UniProtKB-ARBA"/>
</dbReference>
<dbReference type="InterPro" id="IPR020904">
    <property type="entry name" value="Sc_DH/Rdtase_CS"/>
</dbReference>